<accession>A0A8K0KHA9</accession>
<evidence type="ECO:0000313" key="1">
    <source>
        <dbReference type="EMBL" id="KAG8233685.1"/>
    </source>
</evidence>
<reference evidence="1" key="1">
    <citation type="submission" date="2013-04" db="EMBL/GenBank/DDBJ databases">
        <authorList>
            <person name="Qu J."/>
            <person name="Murali S.C."/>
            <person name="Bandaranaike D."/>
            <person name="Bellair M."/>
            <person name="Blankenburg K."/>
            <person name="Chao H."/>
            <person name="Dinh H."/>
            <person name="Doddapaneni H."/>
            <person name="Downs B."/>
            <person name="Dugan-Rocha S."/>
            <person name="Elkadiri S."/>
            <person name="Gnanaolivu R.D."/>
            <person name="Hernandez B."/>
            <person name="Javaid M."/>
            <person name="Jayaseelan J.C."/>
            <person name="Lee S."/>
            <person name="Li M."/>
            <person name="Ming W."/>
            <person name="Munidasa M."/>
            <person name="Muniz J."/>
            <person name="Nguyen L."/>
            <person name="Ongeri F."/>
            <person name="Osuji N."/>
            <person name="Pu L.-L."/>
            <person name="Puazo M."/>
            <person name="Qu C."/>
            <person name="Quiroz J."/>
            <person name="Raj R."/>
            <person name="Weissenberger G."/>
            <person name="Xin Y."/>
            <person name="Zou X."/>
            <person name="Han Y."/>
            <person name="Richards S."/>
            <person name="Worley K."/>
            <person name="Muzny D."/>
            <person name="Gibbs R."/>
        </authorList>
    </citation>
    <scope>NUCLEOTIDE SEQUENCE</scope>
    <source>
        <strain evidence="1">Sampled in the wild</strain>
    </source>
</reference>
<dbReference type="EMBL" id="KZ308736">
    <property type="protein sequence ID" value="KAG8233685.1"/>
    <property type="molecule type" value="Genomic_DNA"/>
</dbReference>
<dbReference type="OrthoDB" id="413361at2759"/>
<keyword evidence="2" id="KW-1185">Reference proteome</keyword>
<protein>
    <submittedName>
        <fullName evidence="1">Uncharacterized protein</fullName>
    </submittedName>
</protein>
<reference evidence="1" key="2">
    <citation type="submission" date="2017-10" db="EMBL/GenBank/DDBJ databases">
        <title>Ladona fulva Genome sequencing and assembly.</title>
        <authorList>
            <person name="Murali S."/>
            <person name="Richards S."/>
            <person name="Bandaranaike D."/>
            <person name="Bellair M."/>
            <person name="Blankenburg K."/>
            <person name="Chao H."/>
            <person name="Dinh H."/>
            <person name="Doddapaneni H."/>
            <person name="Dugan-Rocha S."/>
            <person name="Elkadiri S."/>
            <person name="Gnanaolivu R."/>
            <person name="Hernandez B."/>
            <person name="Skinner E."/>
            <person name="Javaid M."/>
            <person name="Lee S."/>
            <person name="Li M."/>
            <person name="Ming W."/>
            <person name="Munidasa M."/>
            <person name="Muniz J."/>
            <person name="Nguyen L."/>
            <person name="Hughes D."/>
            <person name="Osuji N."/>
            <person name="Pu L.-L."/>
            <person name="Puazo M."/>
            <person name="Qu C."/>
            <person name="Quiroz J."/>
            <person name="Raj R."/>
            <person name="Weissenberger G."/>
            <person name="Xin Y."/>
            <person name="Zou X."/>
            <person name="Han Y."/>
            <person name="Worley K."/>
            <person name="Muzny D."/>
            <person name="Gibbs R."/>
        </authorList>
    </citation>
    <scope>NUCLEOTIDE SEQUENCE</scope>
    <source>
        <strain evidence="1">Sampled in the wild</strain>
    </source>
</reference>
<dbReference type="Proteomes" id="UP000792457">
    <property type="component" value="Unassembled WGS sequence"/>
</dbReference>
<gene>
    <name evidence="1" type="ORF">J437_LFUL008116</name>
</gene>
<dbReference type="AlphaFoldDB" id="A0A8K0KHA9"/>
<organism evidence="1 2">
    <name type="scientific">Ladona fulva</name>
    <name type="common">Scarce chaser dragonfly</name>
    <name type="synonym">Libellula fulva</name>
    <dbReference type="NCBI Taxonomy" id="123851"/>
    <lineage>
        <taxon>Eukaryota</taxon>
        <taxon>Metazoa</taxon>
        <taxon>Ecdysozoa</taxon>
        <taxon>Arthropoda</taxon>
        <taxon>Hexapoda</taxon>
        <taxon>Insecta</taxon>
        <taxon>Pterygota</taxon>
        <taxon>Palaeoptera</taxon>
        <taxon>Odonata</taxon>
        <taxon>Epiprocta</taxon>
        <taxon>Anisoptera</taxon>
        <taxon>Libelluloidea</taxon>
        <taxon>Libellulidae</taxon>
        <taxon>Ladona</taxon>
    </lineage>
</organism>
<sequence>MWRMQAETLLIKNDLWQYVTGEKLNPEVIEENAKLLEELEKWRNMDQKARSDLILSINPSELKQFKGCETSREVWLKLESIYALKGPA</sequence>
<evidence type="ECO:0000313" key="2">
    <source>
        <dbReference type="Proteomes" id="UP000792457"/>
    </source>
</evidence>
<name>A0A8K0KHA9_LADFU</name>
<proteinExistence type="predicted"/>
<comment type="caution">
    <text evidence="1">The sequence shown here is derived from an EMBL/GenBank/DDBJ whole genome shotgun (WGS) entry which is preliminary data.</text>
</comment>
<dbReference type="Pfam" id="PF14223">
    <property type="entry name" value="Retrotran_gag_2"/>
    <property type="match status" value="1"/>
</dbReference>